<sequence>MSSPPPPSVTFFQLPELASLLSSFLRAGDISNLMQTNRALHTLFYPCFWYHLDLVSEDQVIRLIKSPDAFSALVNNFDRIRSLKITLVFLCFHHVAAQEYMEQLQRNNNNDASTAELPVPLRLAKPAWHPTPNYRSQMLTVQPLPLFTHLNRLHVNLEFLYGGRYLSFAINMYNTTPLILTVCWLVGLNPGLSDLCIHGVDVPTPLSIRVLARTVSRLQNLKHLELKCTTTSRPTFYDVAKVFFALPPSIVSFKWKGELVHFAPIPDLSVSQREPDWNEGLLVERHEPLLSLTVLELPADTTGYLHLQLKHIFNHCPMLEALEFPFINPDENDCYDMVDVIKVNCPRIQRVFVRHNYKDGRGRCVLGVTESLPRQQLVTLHFTGIQDDSPGRLGATVTAHSTMLRRIVLREAIQLQSNGIQEILANCRALEHLEISGMRHSRLAITLADATLAPWVCSNLRYLGLAVNLGDYNRLQAGWNEELRRWTALETFYRNLGMLTKLEILDLKSVAVRVNPTGNEFDLTPESRVFPGMLILEDKAINKRGYLMMLEGLKELRELRGSVRLDAMDWSLDSSATVGQAEVEWMAHNWRHLRLATFLPENHDKVPAIDVPEHLRWLQTQLPDLRLSRQFRARYHAPAKVSSTVSAPNTMAPTTFTSRPAFTTTGTFTSSQPSATPISSSGFTAEQVFKAGLTSTTSGLTTNYAQSASPMSTTSSSVMSPPPFIASPAFTAATTIIAASQSSSVTQPSPPSSES</sequence>
<evidence type="ECO:0000313" key="2">
    <source>
        <dbReference type="Proteomes" id="UP000723463"/>
    </source>
</evidence>
<evidence type="ECO:0000313" key="1">
    <source>
        <dbReference type="EMBL" id="KAF9549239.1"/>
    </source>
</evidence>
<accession>A0A9P6K6G3</accession>
<dbReference type="AlphaFoldDB" id="A0A9P6K6G3"/>
<proteinExistence type="predicted"/>
<dbReference type="Gene3D" id="3.80.10.10">
    <property type="entry name" value="Ribonuclease Inhibitor"/>
    <property type="match status" value="1"/>
</dbReference>
<dbReference type="Proteomes" id="UP000723463">
    <property type="component" value="Unassembled WGS sequence"/>
</dbReference>
<comment type="caution">
    <text evidence="1">The sequence shown here is derived from an EMBL/GenBank/DDBJ whole genome shotgun (WGS) entry which is preliminary data.</text>
</comment>
<organism evidence="1 2">
    <name type="scientific">Mortierella hygrophila</name>
    <dbReference type="NCBI Taxonomy" id="979708"/>
    <lineage>
        <taxon>Eukaryota</taxon>
        <taxon>Fungi</taxon>
        <taxon>Fungi incertae sedis</taxon>
        <taxon>Mucoromycota</taxon>
        <taxon>Mortierellomycotina</taxon>
        <taxon>Mortierellomycetes</taxon>
        <taxon>Mortierellales</taxon>
        <taxon>Mortierellaceae</taxon>
        <taxon>Mortierella</taxon>
    </lineage>
</organism>
<gene>
    <name evidence="1" type="ORF">EC957_004539</name>
</gene>
<dbReference type="InterPro" id="IPR032675">
    <property type="entry name" value="LRR_dom_sf"/>
</dbReference>
<keyword evidence="2" id="KW-1185">Reference proteome</keyword>
<evidence type="ECO:0008006" key="3">
    <source>
        <dbReference type="Google" id="ProtNLM"/>
    </source>
</evidence>
<protein>
    <recommendedName>
        <fullName evidence="3">F-box domain-containing protein</fullName>
    </recommendedName>
</protein>
<name>A0A9P6K6G3_9FUNG</name>
<dbReference type="EMBL" id="JAAAXW010000021">
    <property type="protein sequence ID" value="KAF9549239.1"/>
    <property type="molecule type" value="Genomic_DNA"/>
</dbReference>
<dbReference type="SUPFAM" id="SSF52047">
    <property type="entry name" value="RNI-like"/>
    <property type="match status" value="1"/>
</dbReference>
<reference evidence="1" key="1">
    <citation type="journal article" date="2020" name="Fungal Divers.">
        <title>Resolving the Mortierellaceae phylogeny through synthesis of multi-gene phylogenetics and phylogenomics.</title>
        <authorList>
            <person name="Vandepol N."/>
            <person name="Liber J."/>
            <person name="Desiro A."/>
            <person name="Na H."/>
            <person name="Kennedy M."/>
            <person name="Barry K."/>
            <person name="Grigoriev I.V."/>
            <person name="Miller A.N."/>
            <person name="O'Donnell K."/>
            <person name="Stajich J.E."/>
            <person name="Bonito G."/>
        </authorList>
    </citation>
    <scope>NUCLEOTIDE SEQUENCE</scope>
    <source>
        <strain evidence="1">NRRL 2591</strain>
    </source>
</reference>